<dbReference type="Pfam" id="PF04452">
    <property type="entry name" value="Methyltrans_RNA"/>
    <property type="match status" value="1"/>
</dbReference>
<evidence type="ECO:0000256" key="5">
    <source>
        <dbReference type="ARBA" id="ARBA00022490"/>
    </source>
</evidence>
<dbReference type="NCBIfam" id="TIGR00046">
    <property type="entry name" value="RsmE family RNA methyltransferase"/>
    <property type="match status" value="1"/>
</dbReference>
<dbReference type="InterPro" id="IPR046886">
    <property type="entry name" value="RsmE_MTase_dom"/>
</dbReference>
<evidence type="ECO:0000259" key="14">
    <source>
        <dbReference type="Pfam" id="PF20260"/>
    </source>
</evidence>
<dbReference type="EC" id="2.1.1.193" evidence="3 12"/>
<organism evidence="15 16">
    <name type="scientific">Dongia soli</name>
    <dbReference type="NCBI Taxonomy" id="600628"/>
    <lineage>
        <taxon>Bacteria</taxon>
        <taxon>Pseudomonadati</taxon>
        <taxon>Pseudomonadota</taxon>
        <taxon>Alphaproteobacteria</taxon>
        <taxon>Rhodospirillales</taxon>
        <taxon>Dongiaceae</taxon>
        <taxon>Dongia</taxon>
    </lineage>
</organism>
<dbReference type="InterPro" id="IPR006700">
    <property type="entry name" value="RsmE"/>
</dbReference>
<dbReference type="SUPFAM" id="SSF88697">
    <property type="entry name" value="PUA domain-like"/>
    <property type="match status" value="1"/>
</dbReference>
<gene>
    <name evidence="15" type="ORF">SMD27_06400</name>
</gene>
<keyword evidence="9 12" id="KW-0949">S-adenosyl-L-methionine</keyword>
<dbReference type="PANTHER" id="PTHR30027">
    <property type="entry name" value="RIBOSOMAL RNA SMALL SUBUNIT METHYLTRANSFERASE E"/>
    <property type="match status" value="1"/>
</dbReference>
<dbReference type="GO" id="GO:0032259">
    <property type="term" value="P:methylation"/>
    <property type="evidence" value="ECO:0007669"/>
    <property type="project" value="UniProtKB-KW"/>
</dbReference>
<dbReference type="GO" id="GO:0008168">
    <property type="term" value="F:methyltransferase activity"/>
    <property type="evidence" value="ECO:0007669"/>
    <property type="project" value="UniProtKB-KW"/>
</dbReference>
<dbReference type="InterPro" id="IPR015947">
    <property type="entry name" value="PUA-like_sf"/>
</dbReference>
<evidence type="ECO:0000256" key="7">
    <source>
        <dbReference type="ARBA" id="ARBA00022603"/>
    </source>
</evidence>
<keyword evidence="6 12" id="KW-0698">rRNA processing</keyword>
<dbReference type="SUPFAM" id="SSF75217">
    <property type="entry name" value="alpha/beta knot"/>
    <property type="match status" value="1"/>
</dbReference>
<dbReference type="CDD" id="cd18084">
    <property type="entry name" value="RsmE-like"/>
    <property type="match status" value="1"/>
</dbReference>
<dbReference type="RefSeq" id="WP_320507488.1">
    <property type="nucleotide sequence ID" value="NZ_JAXCLW010000001.1"/>
</dbReference>
<evidence type="ECO:0000256" key="10">
    <source>
        <dbReference type="ARBA" id="ARBA00025699"/>
    </source>
</evidence>
<reference evidence="15 16" key="1">
    <citation type="journal article" date="2016" name="Antonie Van Leeuwenhoek">
        <title>Dongia soli sp. nov., isolated from soil from Dokdo, Korea.</title>
        <authorList>
            <person name="Kim D.U."/>
            <person name="Lee H."/>
            <person name="Kim H."/>
            <person name="Kim S.G."/>
            <person name="Ka J.O."/>
        </authorList>
    </citation>
    <scope>NUCLEOTIDE SEQUENCE [LARGE SCALE GENOMIC DNA]</scope>
    <source>
        <strain evidence="15 16">D78</strain>
    </source>
</reference>
<protein>
    <recommendedName>
        <fullName evidence="4 12">Ribosomal RNA small subunit methyltransferase E</fullName>
        <ecNumber evidence="3 12">2.1.1.193</ecNumber>
    </recommendedName>
</protein>
<evidence type="ECO:0000259" key="13">
    <source>
        <dbReference type="Pfam" id="PF04452"/>
    </source>
</evidence>
<comment type="subcellular location">
    <subcellularLocation>
        <location evidence="1 12">Cytoplasm</location>
    </subcellularLocation>
</comment>
<evidence type="ECO:0000313" key="16">
    <source>
        <dbReference type="Proteomes" id="UP001279642"/>
    </source>
</evidence>
<keyword evidence="8 12" id="KW-0808">Transferase</keyword>
<dbReference type="InterPro" id="IPR029028">
    <property type="entry name" value="Alpha/beta_knot_MTases"/>
</dbReference>
<keyword evidence="5 12" id="KW-0963">Cytoplasm</keyword>
<evidence type="ECO:0000256" key="4">
    <source>
        <dbReference type="ARBA" id="ARBA00013673"/>
    </source>
</evidence>
<evidence type="ECO:0000256" key="8">
    <source>
        <dbReference type="ARBA" id="ARBA00022679"/>
    </source>
</evidence>
<dbReference type="NCBIfam" id="NF008696">
    <property type="entry name" value="PRK11713.3-5"/>
    <property type="match status" value="1"/>
</dbReference>
<keyword evidence="7 12" id="KW-0489">Methyltransferase</keyword>
<evidence type="ECO:0000256" key="12">
    <source>
        <dbReference type="PIRNR" id="PIRNR015601"/>
    </source>
</evidence>
<name>A0ABU5E8W1_9PROT</name>
<dbReference type="InterPro" id="IPR046887">
    <property type="entry name" value="RsmE_PUA-like"/>
</dbReference>
<keyword evidence="16" id="KW-1185">Reference proteome</keyword>
<comment type="function">
    <text evidence="10 12">Specifically methylates the N3 position of the uracil ring of uridine 1498 (m3U1498) in 16S rRNA. Acts on the fully assembled 30S ribosomal subunit.</text>
</comment>
<dbReference type="Proteomes" id="UP001279642">
    <property type="component" value="Unassembled WGS sequence"/>
</dbReference>
<dbReference type="Gene3D" id="2.40.240.20">
    <property type="entry name" value="Hypothetical PUA domain-like, domain 1"/>
    <property type="match status" value="1"/>
</dbReference>
<evidence type="ECO:0000256" key="3">
    <source>
        <dbReference type="ARBA" id="ARBA00012328"/>
    </source>
</evidence>
<comment type="caution">
    <text evidence="15">The sequence shown here is derived from an EMBL/GenBank/DDBJ whole genome shotgun (WGS) entry which is preliminary data.</text>
</comment>
<feature type="domain" description="Ribosomal RNA small subunit methyltransferase E methyltransferase" evidence="13">
    <location>
        <begin position="77"/>
        <end position="248"/>
    </location>
</feature>
<evidence type="ECO:0000256" key="1">
    <source>
        <dbReference type="ARBA" id="ARBA00004496"/>
    </source>
</evidence>
<dbReference type="PIRSF" id="PIRSF015601">
    <property type="entry name" value="MTase_slr0722"/>
    <property type="match status" value="1"/>
</dbReference>
<evidence type="ECO:0000256" key="11">
    <source>
        <dbReference type="ARBA" id="ARBA00047944"/>
    </source>
</evidence>
<comment type="similarity">
    <text evidence="2 12">Belongs to the RNA methyltransferase RsmE family.</text>
</comment>
<accession>A0ABU5E8W1</accession>
<evidence type="ECO:0000313" key="15">
    <source>
        <dbReference type="EMBL" id="MDY0882465.1"/>
    </source>
</evidence>
<sequence>MIPRLYVTADLHANGVIATDERATHYLRNVLRRQAGDPVVIFNGRDGEFEAEITALDKRAVQLRLARQKRAQDSVPDLWLCFAPLKKDAVDFLIEKATELGVSAFRPVFTQHTAATRLNLDRLTANAIEAAEQTERLTLPDIHPPVSLDQLLQDWPADRQMILCAEAGPALPIADALQRFTSAQDKSHLSDEKRSKPSRWAILCGPEGGFARSELDRLNKLPFVTPVGLGPRILRADTAALSALAIFQAVLGDGNLRPPPSMMPIGQGA</sequence>
<dbReference type="Gene3D" id="3.40.1280.10">
    <property type="match status" value="1"/>
</dbReference>
<dbReference type="InterPro" id="IPR029026">
    <property type="entry name" value="tRNA_m1G_MTases_N"/>
</dbReference>
<dbReference type="EMBL" id="JAXCLW010000001">
    <property type="protein sequence ID" value="MDY0882465.1"/>
    <property type="molecule type" value="Genomic_DNA"/>
</dbReference>
<evidence type="ECO:0000256" key="9">
    <source>
        <dbReference type="ARBA" id="ARBA00022691"/>
    </source>
</evidence>
<proteinExistence type="inferred from homology"/>
<evidence type="ECO:0000256" key="2">
    <source>
        <dbReference type="ARBA" id="ARBA00005528"/>
    </source>
</evidence>
<dbReference type="Pfam" id="PF20260">
    <property type="entry name" value="PUA_4"/>
    <property type="match status" value="1"/>
</dbReference>
<comment type="catalytic activity">
    <reaction evidence="11 12">
        <text>uridine(1498) in 16S rRNA + S-adenosyl-L-methionine = N(3)-methyluridine(1498) in 16S rRNA + S-adenosyl-L-homocysteine + H(+)</text>
        <dbReference type="Rhea" id="RHEA:42920"/>
        <dbReference type="Rhea" id="RHEA-COMP:10283"/>
        <dbReference type="Rhea" id="RHEA-COMP:10284"/>
        <dbReference type="ChEBI" id="CHEBI:15378"/>
        <dbReference type="ChEBI" id="CHEBI:57856"/>
        <dbReference type="ChEBI" id="CHEBI:59789"/>
        <dbReference type="ChEBI" id="CHEBI:65315"/>
        <dbReference type="ChEBI" id="CHEBI:74502"/>
        <dbReference type="EC" id="2.1.1.193"/>
    </reaction>
</comment>
<evidence type="ECO:0000256" key="6">
    <source>
        <dbReference type="ARBA" id="ARBA00022552"/>
    </source>
</evidence>
<feature type="domain" description="Ribosomal RNA small subunit methyltransferase E PUA-like" evidence="14">
    <location>
        <begin position="20"/>
        <end position="65"/>
    </location>
</feature>
<dbReference type="PANTHER" id="PTHR30027:SF3">
    <property type="entry name" value="16S RRNA (URACIL(1498)-N(3))-METHYLTRANSFERASE"/>
    <property type="match status" value="1"/>
</dbReference>